<evidence type="ECO:0000256" key="1">
    <source>
        <dbReference type="SAM" id="Phobius"/>
    </source>
</evidence>
<accession>A0A951UM05</accession>
<keyword evidence="2" id="KW-0645">Protease</keyword>
<keyword evidence="1" id="KW-1133">Transmembrane helix</keyword>
<protein>
    <submittedName>
        <fullName evidence="2">CAAX protease</fullName>
    </submittedName>
</protein>
<dbReference type="GO" id="GO:0006508">
    <property type="term" value="P:proteolysis"/>
    <property type="evidence" value="ECO:0007669"/>
    <property type="project" value="UniProtKB-KW"/>
</dbReference>
<dbReference type="EMBL" id="JAHHHD010000004">
    <property type="protein sequence ID" value="MBW4658279.1"/>
    <property type="molecule type" value="Genomic_DNA"/>
</dbReference>
<keyword evidence="1" id="KW-0812">Transmembrane</keyword>
<sequence>MSQRVKRLLWVGAGLVAFLSALIFPVLPVILQSLVIALGATWQILANLIVITLISILVASFFAPLEALGWWAGWYGDEIETTQHPGSLVEPFPTDLEITRYVVYLDGISQARFTYLPEVERFLDALAIDLPDNIVLIKGIMSYSVLNKPLTEDRLMAFFWRLADRLQMNPRSSIIGGLIAATINIRNVLIVSVSADQRYGPIYNQGTAQLIHNSLMGYGYQPGMPLTLIGYSGGGQMAVGAAPYLKRSLKAPIELISLSGVISGNQNVLQLEHLYHLVGGKDLIEKVGPVMFPRRWKLFALSYWNRAKRRGKISLISLGSQVGHNGADGPYGDQALLPDGRTYLQQTVQIVSDIIQDKLLLGQTAPQIHSSNYDRYQQSPFNRPGTYPLHQSVDPDYYRPIAPWMGRLILPAREQRSRLKGVFLEVHHAPPEYQYLVGHNVILRWSREPQVRSYLRAVTKDVHFSEDALYSQKQGNIHPYRIDHWQQVGPLESLAGARPNDDVIVRLKDPGVTEGAMGKEPSVAILTIAHEPVQITGRFYGLVQFLESSEDALVTDVRNRSEMLRVVHFDRASRQFNGLRETICIPKAVFDQHHGSHPSTLQDITKSPANVMGWYIYGAKDASGKFVVQSIAPRQLLRLQPDQVIEGKAAWTYLKQQAWKDLTKGTIRSVLLHGVKQNTAPSRPPVPSAWIEGDRALLVHVYGGIGGKKKEPTASSPIFFGHFAYGVATVIQEPLADELMFDIEYHQVYTHNTDGIIAGTIAWNRFLGDRQFGWLGRRPVCDLLIKLNVFTEGYAAQDAMGDWPQLALDSLIAQLEVMTARYRIGDGTGGTYVGAAHNCSQDSNQALYAALKDVQKRMKSSPDYQELLRQNPAQEQQFQQIVRLSKTIRRELMPFGTARADWQTEQNSDGQVSQATLGISPEEDAFQNIRIGLISWRTLLPRLASETIAKLFLEQGASIWVLRANQVGGYDPDIQPIAPTQIGW</sequence>
<reference evidence="2" key="1">
    <citation type="submission" date="2021-05" db="EMBL/GenBank/DDBJ databases">
        <authorList>
            <person name="Pietrasiak N."/>
            <person name="Ward R."/>
            <person name="Stajich J.E."/>
            <person name="Kurbessoian T."/>
        </authorList>
    </citation>
    <scope>NUCLEOTIDE SEQUENCE</scope>
    <source>
        <strain evidence="2">UHER 2000/2452</strain>
    </source>
</reference>
<feature type="transmembrane region" description="Helical" evidence="1">
    <location>
        <begin position="44"/>
        <end position="65"/>
    </location>
</feature>
<proteinExistence type="predicted"/>
<evidence type="ECO:0000313" key="2">
    <source>
        <dbReference type="EMBL" id="MBW4658279.1"/>
    </source>
</evidence>
<keyword evidence="1" id="KW-0472">Membrane</keyword>
<reference evidence="2" key="2">
    <citation type="journal article" date="2022" name="Microbiol. Resour. Announc.">
        <title>Metagenome Sequencing to Explore Phylogenomics of Terrestrial Cyanobacteria.</title>
        <authorList>
            <person name="Ward R.D."/>
            <person name="Stajich J.E."/>
            <person name="Johansen J.R."/>
            <person name="Huntemann M."/>
            <person name="Clum A."/>
            <person name="Foster B."/>
            <person name="Foster B."/>
            <person name="Roux S."/>
            <person name="Palaniappan K."/>
            <person name="Varghese N."/>
            <person name="Mukherjee S."/>
            <person name="Reddy T.B.K."/>
            <person name="Daum C."/>
            <person name="Copeland A."/>
            <person name="Chen I.A."/>
            <person name="Ivanova N.N."/>
            <person name="Kyrpides N.C."/>
            <person name="Shapiro N."/>
            <person name="Eloe-Fadrosh E.A."/>
            <person name="Pietrasiak N."/>
        </authorList>
    </citation>
    <scope>NUCLEOTIDE SEQUENCE</scope>
    <source>
        <strain evidence="2">UHER 2000/2452</strain>
    </source>
</reference>
<dbReference type="GO" id="GO:0008233">
    <property type="term" value="F:peptidase activity"/>
    <property type="evidence" value="ECO:0007669"/>
    <property type="project" value="UniProtKB-KW"/>
</dbReference>
<evidence type="ECO:0000313" key="3">
    <source>
        <dbReference type="Proteomes" id="UP000757435"/>
    </source>
</evidence>
<dbReference type="AlphaFoldDB" id="A0A951UM05"/>
<keyword evidence="2" id="KW-0378">Hydrolase</keyword>
<organism evidence="2 3">
    <name type="scientific">Drouetiella hepatica Uher 2000/2452</name>
    <dbReference type="NCBI Taxonomy" id="904376"/>
    <lineage>
        <taxon>Bacteria</taxon>
        <taxon>Bacillati</taxon>
        <taxon>Cyanobacteriota</taxon>
        <taxon>Cyanophyceae</taxon>
        <taxon>Oculatellales</taxon>
        <taxon>Oculatellaceae</taxon>
        <taxon>Drouetiella</taxon>
    </lineage>
</organism>
<name>A0A951UM05_9CYAN</name>
<dbReference type="Proteomes" id="UP000757435">
    <property type="component" value="Unassembled WGS sequence"/>
</dbReference>
<comment type="caution">
    <text evidence="2">The sequence shown here is derived from an EMBL/GenBank/DDBJ whole genome shotgun (WGS) entry which is preliminary data.</text>
</comment>
<gene>
    <name evidence="2" type="ORF">KME15_06365</name>
</gene>